<sequence>MKSVFDIARSHITLPVSKDGSALRQVLRDWLSYSERVPLQKKPAFPAELSVTVYAPRGGTPHEAQIVRPLRYTRRVPLLLWTAVLPWEVQRGLSMSLLEPPEQDTVEDGCAEKPEDSLGNDSKAAVKEEEEEEDPFGVVSDFSRTSEGLVCDIPASGTVVTPSPTAGMLFVMSPESASEGLHFWSGGINYPIDIAFITALEPVATSTDSFSELRRKRINAASSGYDVSRFFPDGELDSPTVAFAVQSHSYLDPFPRCDATSRATGDGIDTSARRYTAQPVGLSKDEYRGVRYVLETRRHFLGEAINIALQEYSALLKSADEAPDGRATGTPMSKSLNEGEVTVLLELSDALKSELREKARLYTNYVVPLEGHVRRYIKQQSGISVGTRGSDEDARGARLNNDLTTTSENSITDSDSKGVVSVIQPSVSAVVSGKRVHSPRSPMLADEAEGRSVNLAPGICGRHSAPTLEHAQREQNTFISANALARSPRTSPHPPRVPPIDYELFDLCLRLGLCQSDAIYHFYHRIMQEWREELRKLRAGDSADGGSTLLSEENVHRMLRLVRDPSLEVPSELSACVEAVAKQRNVAITG</sequence>
<gene>
    <name evidence="2" type="ORF">TCIL3000_5_1930</name>
</gene>
<feature type="region of interest" description="Disordered" evidence="1">
    <location>
        <begin position="98"/>
        <end position="137"/>
    </location>
</feature>
<protein>
    <submittedName>
        <fullName evidence="2">Uncharacterized protein</fullName>
    </submittedName>
</protein>
<dbReference type="AlphaFoldDB" id="G0UMS9"/>
<organism evidence="2">
    <name type="scientific">Trypanosoma congolense (strain IL3000)</name>
    <dbReference type="NCBI Taxonomy" id="1068625"/>
    <lineage>
        <taxon>Eukaryota</taxon>
        <taxon>Discoba</taxon>
        <taxon>Euglenozoa</taxon>
        <taxon>Kinetoplastea</taxon>
        <taxon>Metakinetoplastina</taxon>
        <taxon>Trypanosomatida</taxon>
        <taxon>Trypanosomatidae</taxon>
        <taxon>Trypanosoma</taxon>
        <taxon>Nannomonas</taxon>
    </lineage>
</organism>
<dbReference type="VEuPathDB" id="TriTrypDB:TcIL3000_5_1930"/>
<reference evidence="2" key="1">
    <citation type="journal article" date="2012" name="Proc. Natl. Acad. Sci. U.S.A.">
        <title>Antigenic diversity is generated by distinct evolutionary mechanisms in African trypanosome species.</title>
        <authorList>
            <person name="Jackson A.P."/>
            <person name="Berry A."/>
            <person name="Aslett M."/>
            <person name="Allison H.C."/>
            <person name="Burton P."/>
            <person name="Vavrova-Anderson J."/>
            <person name="Brown R."/>
            <person name="Browne H."/>
            <person name="Corton N."/>
            <person name="Hauser H."/>
            <person name="Gamble J."/>
            <person name="Gilderthorp R."/>
            <person name="Marcello L."/>
            <person name="McQuillan J."/>
            <person name="Otto T.D."/>
            <person name="Quail M.A."/>
            <person name="Sanders M.J."/>
            <person name="van Tonder A."/>
            <person name="Ginger M.L."/>
            <person name="Field M.C."/>
            <person name="Barry J.D."/>
            <person name="Hertz-Fowler C."/>
            <person name="Berriman M."/>
        </authorList>
    </citation>
    <scope>NUCLEOTIDE SEQUENCE</scope>
    <source>
        <strain evidence="2">IL3000</strain>
    </source>
</reference>
<dbReference type="EMBL" id="HE575318">
    <property type="protein sequence ID" value="CCC90487.1"/>
    <property type="molecule type" value="Genomic_DNA"/>
</dbReference>
<proteinExistence type="predicted"/>
<evidence type="ECO:0000256" key="1">
    <source>
        <dbReference type="SAM" id="MobiDB-lite"/>
    </source>
</evidence>
<evidence type="ECO:0000313" key="2">
    <source>
        <dbReference type="EMBL" id="CCC90487.1"/>
    </source>
</evidence>
<accession>G0UMS9</accession>
<dbReference type="CDD" id="cd23088">
    <property type="entry name" value="mt-LAF8-like"/>
    <property type="match status" value="1"/>
</dbReference>
<name>G0UMS9_TRYCI</name>